<feature type="transmembrane region" description="Helical" evidence="1">
    <location>
        <begin position="12"/>
        <end position="30"/>
    </location>
</feature>
<dbReference type="Pfam" id="PF03567">
    <property type="entry name" value="Sulfotransfer_2"/>
    <property type="match status" value="1"/>
</dbReference>
<sequence length="428" mass="50053">MTDQSVTLTDQLYPYTLLLITLIFSLYSYLDRSDGMNQSVGSFPWRNLSEMEVVKKFNSDALPNRTDTRTADEMCSNYSDYQCIPPLRIFEAKFRVRIAPKYKISTCLIQKCMSTVMQAIFCFLSDEDGFRQSGRKFFSESQHMRSCANHFKAPSMQNLLWRIYEHNEDGWMHTMVIRDPVDRFLSGFIDKCIRDHLPGEYCNGCEANMTCFIIKEYERMVIEVKKDRFSKTLEDQHFFPQNWHCQLYYYPHRVFIRYSSNATDTMLDDLFNVFRIQKVKNTTLDFLRRELTSSRTSHSTIQSDARKFLEERRGFELKATFVSDDVASELLRRTANETFEARSCCSFVDIPAPHERISAVLGYMQNPLYFMPEGEKMVRKEFTFLEAVQNEALNFMRSISARRALQRAAPLMKSGNPGDEALEIDPDA</sequence>
<dbReference type="GO" id="GO:0050650">
    <property type="term" value="P:chondroitin sulfate proteoglycan biosynthetic process"/>
    <property type="evidence" value="ECO:0007669"/>
    <property type="project" value="InterPro"/>
</dbReference>
<gene>
    <name evidence="2" type="ORF">CYNAS_LOCUS7947</name>
</gene>
<evidence type="ECO:0008006" key="4">
    <source>
        <dbReference type="Google" id="ProtNLM"/>
    </source>
</evidence>
<dbReference type="InterPro" id="IPR007669">
    <property type="entry name" value="Chst-1-like"/>
</dbReference>
<dbReference type="GO" id="GO:1902884">
    <property type="term" value="P:positive regulation of response to oxidative stress"/>
    <property type="evidence" value="ECO:0007669"/>
    <property type="project" value="InterPro"/>
</dbReference>
<dbReference type="GO" id="GO:0016020">
    <property type="term" value="C:membrane"/>
    <property type="evidence" value="ECO:0007669"/>
    <property type="project" value="InterPro"/>
</dbReference>
<dbReference type="PANTHER" id="PTHR22900">
    <property type="entry name" value="PROTEIN CBG14245-RELATED"/>
    <property type="match status" value="1"/>
</dbReference>
<keyword evidence="1" id="KW-0812">Transmembrane</keyword>
<proteinExistence type="predicted"/>
<dbReference type="GO" id="GO:0047756">
    <property type="term" value="F:chondroitin 4-sulfotransferase activity"/>
    <property type="evidence" value="ECO:0007669"/>
    <property type="project" value="InterPro"/>
</dbReference>
<organism evidence="2 3">
    <name type="scientific">Cylicocyclus nassatus</name>
    <name type="common">Nematode worm</name>
    <dbReference type="NCBI Taxonomy" id="53992"/>
    <lineage>
        <taxon>Eukaryota</taxon>
        <taxon>Metazoa</taxon>
        <taxon>Ecdysozoa</taxon>
        <taxon>Nematoda</taxon>
        <taxon>Chromadorea</taxon>
        <taxon>Rhabditida</taxon>
        <taxon>Rhabditina</taxon>
        <taxon>Rhabditomorpha</taxon>
        <taxon>Strongyloidea</taxon>
        <taxon>Strongylidae</taxon>
        <taxon>Cylicocyclus</taxon>
    </lineage>
</organism>
<evidence type="ECO:0000313" key="3">
    <source>
        <dbReference type="Proteomes" id="UP001176961"/>
    </source>
</evidence>
<reference evidence="2" key="1">
    <citation type="submission" date="2023-07" db="EMBL/GenBank/DDBJ databases">
        <authorList>
            <consortium name="CYATHOMIX"/>
        </authorList>
    </citation>
    <scope>NUCLEOTIDE SEQUENCE</scope>
    <source>
        <strain evidence="2">N/A</strain>
    </source>
</reference>
<evidence type="ECO:0000313" key="2">
    <source>
        <dbReference type="EMBL" id="CAJ0595964.1"/>
    </source>
</evidence>
<name>A0AA36GPW5_CYLNA</name>
<comment type="caution">
    <text evidence="2">The sequence shown here is derived from an EMBL/GenBank/DDBJ whole genome shotgun (WGS) entry which is preliminary data.</text>
</comment>
<keyword evidence="3" id="KW-1185">Reference proteome</keyword>
<evidence type="ECO:0000256" key="1">
    <source>
        <dbReference type="SAM" id="Phobius"/>
    </source>
</evidence>
<protein>
    <recommendedName>
        <fullName evidence="4">Sulfotransferase</fullName>
    </recommendedName>
</protein>
<accession>A0AA36GPW5</accession>
<keyword evidence="1" id="KW-1133">Transmembrane helix</keyword>
<dbReference type="AlphaFoldDB" id="A0AA36GPW5"/>
<dbReference type="Proteomes" id="UP001176961">
    <property type="component" value="Unassembled WGS sequence"/>
</dbReference>
<dbReference type="EMBL" id="CATQJL010000112">
    <property type="protein sequence ID" value="CAJ0595964.1"/>
    <property type="molecule type" value="Genomic_DNA"/>
</dbReference>
<keyword evidence="1" id="KW-0472">Membrane</keyword>
<dbReference type="InterPro" id="IPR005331">
    <property type="entry name" value="Sulfotransferase"/>
</dbReference>
<dbReference type="PANTHER" id="PTHR22900:SF5">
    <property type="entry name" value="PROTEIN CBG14245"/>
    <property type="match status" value="1"/>
</dbReference>